<protein>
    <submittedName>
        <fullName evidence="2">Uncharacterized protein</fullName>
    </submittedName>
</protein>
<dbReference type="Proteomes" id="UP000078542">
    <property type="component" value="Unassembled WGS sequence"/>
</dbReference>
<sequence>MVESSRNAVVDNATKDSYFLMHIAPTRRKEREDENRPRDREKEKEEDKETERASRDKEGWGKREKGEENGESGQRDTTLEPVADVKKPRKSPECRLRKNSCFTNVTKWQKSSTQHNGKKKGGEKKYSKKWKYGSYPVALANAIALAAAVGHLGDFADVFQTRSRDQVQ</sequence>
<dbReference type="AlphaFoldDB" id="A0A195CTZ8"/>
<accession>A0A195CTZ8</accession>
<feature type="compositionally biased region" description="Basic and acidic residues" evidence="1">
    <location>
        <begin position="27"/>
        <end position="96"/>
    </location>
</feature>
<evidence type="ECO:0000313" key="3">
    <source>
        <dbReference type="Proteomes" id="UP000078542"/>
    </source>
</evidence>
<feature type="region of interest" description="Disordered" evidence="1">
    <location>
        <begin position="1"/>
        <end position="126"/>
    </location>
</feature>
<feature type="compositionally biased region" description="Polar residues" evidence="1">
    <location>
        <begin position="100"/>
        <end position="115"/>
    </location>
</feature>
<evidence type="ECO:0000313" key="2">
    <source>
        <dbReference type="EMBL" id="KYN04163.1"/>
    </source>
</evidence>
<evidence type="ECO:0000256" key="1">
    <source>
        <dbReference type="SAM" id="MobiDB-lite"/>
    </source>
</evidence>
<name>A0A195CTZ8_9HYME</name>
<feature type="compositionally biased region" description="Basic residues" evidence="1">
    <location>
        <begin position="116"/>
        <end position="126"/>
    </location>
</feature>
<reference evidence="2 3" key="1">
    <citation type="submission" date="2016-03" db="EMBL/GenBank/DDBJ databases">
        <title>Cyphomyrmex costatus WGS genome.</title>
        <authorList>
            <person name="Nygaard S."/>
            <person name="Hu H."/>
            <person name="Boomsma J."/>
            <person name="Zhang G."/>
        </authorList>
    </citation>
    <scope>NUCLEOTIDE SEQUENCE [LARGE SCALE GENOMIC DNA]</scope>
    <source>
        <strain evidence="2">MS0001</strain>
        <tissue evidence="2">Whole body</tissue>
    </source>
</reference>
<proteinExistence type="predicted"/>
<dbReference type="EMBL" id="KQ977279">
    <property type="protein sequence ID" value="KYN04163.1"/>
    <property type="molecule type" value="Genomic_DNA"/>
</dbReference>
<organism evidence="2 3">
    <name type="scientific">Cyphomyrmex costatus</name>
    <dbReference type="NCBI Taxonomy" id="456900"/>
    <lineage>
        <taxon>Eukaryota</taxon>
        <taxon>Metazoa</taxon>
        <taxon>Ecdysozoa</taxon>
        <taxon>Arthropoda</taxon>
        <taxon>Hexapoda</taxon>
        <taxon>Insecta</taxon>
        <taxon>Pterygota</taxon>
        <taxon>Neoptera</taxon>
        <taxon>Endopterygota</taxon>
        <taxon>Hymenoptera</taxon>
        <taxon>Apocrita</taxon>
        <taxon>Aculeata</taxon>
        <taxon>Formicoidea</taxon>
        <taxon>Formicidae</taxon>
        <taxon>Myrmicinae</taxon>
        <taxon>Cyphomyrmex</taxon>
    </lineage>
</organism>
<keyword evidence="3" id="KW-1185">Reference proteome</keyword>
<gene>
    <name evidence="2" type="ORF">ALC62_04928</name>
</gene>